<protein>
    <submittedName>
        <fullName evidence="2">Uncharacterized protein</fullName>
    </submittedName>
</protein>
<name>A0AA36IUG1_9DINO</name>
<feature type="compositionally biased region" description="Low complexity" evidence="1">
    <location>
        <begin position="1"/>
        <end position="22"/>
    </location>
</feature>
<feature type="compositionally biased region" description="Basic and acidic residues" evidence="1">
    <location>
        <begin position="26"/>
        <end position="43"/>
    </location>
</feature>
<dbReference type="SUPFAM" id="SSF52540">
    <property type="entry name" value="P-loop containing nucleoside triphosphate hydrolases"/>
    <property type="match status" value="1"/>
</dbReference>
<comment type="caution">
    <text evidence="2">The sequence shown here is derived from an EMBL/GenBank/DDBJ whole genome shotgun (WGS) entry which is preliminary data.</text>
</comment>
<reference evidence="2" key="1">
    <citation type="submission" date="2023-08" db="EMBL/GenBank/DDBJ databases">
        <authorList>
            <person name="Chen Y."/>
            <person name="Shah S."/>
            <person name="Dougan E. K."/>
            <person name="Thang M."/>
            <person name="Chan C."/>
        </authorList>
    </citation>
    <scope>NUCLEOTIDE SEQUENCE</scope>
</reference>
<proteinExistence type="predicted"/>
<evidence type="ECO:0000313" key="3">
    <source>
        <dbReference type="Proteomes" id="UP001178507"/>
    </source>
</evidence>
<sequence length="246" mass="27340">MMEDGSSSSSSEDSDSSSSSSSRPGIKKEEAKELKTKIEVKSEEESESSSSEEEVDDDLSDLDAEEEVDLEDVQGPGAMGMKDLIVTEEPVPLDPSYPGNWIGAPPLGAPGFNRFAARVMWNAGIGKKKEPAITQGGCPPLQPHQKAVAFLLHPQSPVSRLLVDHPTGSGKTREMIQVLDNYFLDPRPKVPIFPKDPVCRNFYVELLRWPSRYRDFFSCLRPQDAVQACGCSEWRRRRAELWDLAE</sequence>
<dbReference type="InterPro" id="IPR027417">
    <property type="entry name" value="P-loop_NTPase"/>
</dbReference>
<evidence type="ECO:0000313" key="2">
    <source>
        <dbReference type="EMBL" id="CAJ1393732.1"/>
    </source>
</evidence>
<gene>
    <name evidence="2" type="ORF">EVOR1521_LOCUS18539</name>
</gene>
<feature type="non-terminal residue" evidence="2">
    <location>
        <position position="1"/>
    </location>
</feature>
<dbReference type="EMBL" id="CAUJNA010002644">
    <property type="protein sequence ID" value="CAJ1393732.1"/>
    <property type="molecule type" value="Genomic_DNA"/>
</dbReference>
<feature type="compositionally biased region" description="Acidic residues" evidence="1">
    <location>
        <begin position="44"/>
        <end position="72"/>
    </location>
</feature>
<organism evidence="2 3">
    <name type="scientific">Effrenium voratum</name>
    <dbReference type="NCBI Taxonomy" id="2562239"/>
    <lineage>
        <taxon>Eukaryota</taxon>
        <taxon>Sar</taxon>
        <taxon>Alveolata</taxon>
        <taxon>Dinophyceae</taxon>
        <taxon>Suessiales</taxon>
        <taxon>Symbiodiniaceae</taxon>
        <taxon>Effrenium</taxon>
    </lineage>
</organism>
<dbReference type="Proteomes" id="UP001178507">
    <property type="component" value="Unassembled WGS sequence"/>
</dbReference>
<keyword evidence="3" id="KW-1185">Reference proteome</keyword>
<feature type="region of interest" description="Disordered" evidence="1">
    <location>
        <begin position="1"/>
        <end position="77"/>
    </location>
</feature>
<dbReference type="AlphaFoldDB" id="A0AA36IUG1"/>
<evidence type="ECO:0000256" key="1">
    <source>
        <dbReference type="SAM" id="MobiDB-lite"/>
    </source>
</evidence>
<accession>A0AA36IUG1</accession>